<dbReference type="Gene3D" id="1.10.101.10">
    <property type="entry name" value="PGBD-like superfamily/PGBD"/>
    <property type="match status" value="1"/>
</dbReference>
<dbReference type="SUPFAM" id="SSF47090">
    <property type="entry name" value="PGBD-like"/>
    <property type="match status" value="1"/>
</dbReference>
<evidence type="ECO:0000313" key="4">
    <source>
        <dbReference type="Proteomes" id="UP000374630"/>
    </source>
</evidence>
<dbReference type="Proteomes" id="UP000374630">
    <property type="component" value="Unassembled WGS sequence"/>
</dbReference>
<protein>
    <recommendedName>
        <fullName evidence="5">Peptidoglycan-binding protein</fullName>
    </recommendedName>
</protein>
<name>A0A5J5E6E8_9BIFI</name>
<dbReference type="EMBL" id="RZNZ01000001">
    <property type="protein sequence ID" value="KAA8822466.1"/>
    <property type="molecule type" value="Genomic_DNA"/>
</dbReference>
<proteinExistence type="predicted"/>
<dbReference type="EMBL" id="RZOA01000002">
    <property type="protein sequence ID" value="KAA8824472.1"/>
    <property type="molecule type" value="Genomic_DNA"/>
</dbReference>
<dbReference type="InterPro" id="IPR036366">
    <property type="entry name" value="PGBDSf"/>
</dbReference>
<dbReference type="InterPro" id="IPR036365">
    <property type="entry name" value="PGBD-like_sf"/>
</dbReference>
<comment type="caution">
    <text evidence="2">The sequence shown here is derived from an EMBL/GenBank/DDBJ whole genome shotgun (WGS) entry which is preliminary data.</text>
</comment>
<evidence type="ECO:0000313" key="3">
    <source>
        <dbReference type="Proteomes" id="UP000345527"/>
    </source>
</evidence>
<sequence length="363" mass="37250">MRKVLTWIVVVLLIAVPLAGAGVFSWVQAQDPETLAPKPVAVLQQPTAISDDGETDATITATLKAGLTVTAPAWQGGVVTRVDVTPGTPVSTGTPLLAIDGVTRIAAATPSPFYRALATGDKGEDVKSLESALGTMGLFKGTANQAYDEATAGAVKKLEKRIGVPGEPTGAFDPLWMVWLPSEGLEAQTVNAAVNQAVPTQGSPIFSTAPSVENIAIAGKTGSLDFQSGAYILGQSGADVATIRSESDVNLDLIGKLKAQDESGPAGGSGALAASRTYAVSLRRETAVTLLSVPSSAVMTGRDGSVTCVYGKNGPEDTTYQAKPVTVAGGSLGVTHLEPTDGLRDFYVLADPLAVMQETPSCR</sequence>
<gene>
    <name evidence="2" type="ORF">EM848_01285</name>
    <name evidence="1" type="ORF">EMO90_00240</name>
</gene>
<evidence type="ECO:0008006" key="5">
    <source>
        <dbReference type="Google" id="ProtNLM"/>
    </source>
</evidence>
<evidence type="ECO:0000313" key="1">
    <source>
        <dbReference type="EMBL" id="KAA8822466.1"/>
    </source>
</evidence>
<dbReference type="Proteomes" id="UP000345527">
    <property type="component" value="Unassembled WGS sequence"/>
</dbReference>
<dbReference type="RefSeq" id="WP_150353206.1">
    <property type="nucleotide sequence ID" value="NZ_RZNZ01000001.1"/>
</dbReference>
<dbReference type="AlphaFoldDB" id="A0A5J5E6E8"/>
<organism evidence="2 3">
    <name type="scientific">Bifidobacterium vespertilionis</name>
    <dbReference type="NCBI Taxonomy" id="2562524"/>
    <lineage>
        <taxon>Bacteria</taxon>
        <taxon>Bacillati</taxon>
        <taxon>Actinomycetota</taxon>
        <taxon>Actinomycetes</taxon>
        <taxon>Bifidobacteriales</taxon>
        <taxon>Bifidobacteriaceae</taxon>
        <taxon>Bifidobacterium</taxon>
    </lineage>
</organism>
<keyword evidence="4" id="KW-1185">Reference proteome</keyword>
<dbReference type="OrthoDB" id="5124243at2"/>
<reference evidence="3 4" key="1">
    <citation type="journal article" date="2019" name="Syst. Appl. Microbiol.">
        <title>Characterization of Bifidobacterium species in feaces of the Egyptian fruit bat: Description of B. vespertilionis sp. nov. and B. rousetti sp. nov.</title>
        <authorList>
            <person name="Modesto M."/>
            <person name="Satti M."/>
            <person name="Watanabe K."/>
            <person name="Puglisi E."/>
            <person name="Morelli L."/>
            <person name="Huang C.-H."/>
            <person name="Liou J.-S."/>
            <person name="Miyashita M."/>
            <person name="Tamura T."/>
            <person name="Saito S."/>
            <person name="Mori K."/>
            <person name="Huang L."/>
            <person name="Sciavilla P."/>
            <person name="Sandri C."/>
            <person name="Spiezio C."/>
            <person name="Vitali F."/>
            <person name="Cavalieri D."/>
            <person name="Perpetuini G."/>
            <person name="Tofalo R."/>
            <person name="Bonetti A."/>
            <person name="Arita M."/>
            <person name="Mattarelli P."/>
        </authorList>
    </citation>
    <scope>NUCLEOTIDE SEQUENCE [LARGE SCALE GENOMIC DNA]</scope>
    <source>
        <strain evidence="1 4">RST16</strain>
        <strain evidence="2 3">RST8</strain>
    </source>
</reference>
<evidence type="ECO:0000313" key="2">
    <source>
        <dbReference type="EMBL" id="KAA8824472.1"/>
    </source>
</evidence>
<accession>A0A5J5E6E8</accession>